<gene>
    <name evidence="2" type="ORF">EYR41_007428</name>
</gene>
<feature type="region of interest" description="Disordered" evidence="1">
    <location>
        <begin position="1"/>
        <end position="24"/>
    </location>
</feature>
<organism evidence="2 3">
    <name type="scientific">Orbilia oligospora</name>
    <name type="common">Nematode-trapping fungus</name>
    <name type="synonym">Arthrobotrys oligospora</name>
    <dbReference type="NCBI Taxonomy" id="2813651"/>
    <lineage>
        <taxon>Eukaryota</taxon>
        <taxon>Fungi</taxon>
        <taxon>Dikarya</taxon>
        <taxon>Ascomycota</taxon>
        <taxon>Pezizomycotina</taxon>
        <taxon>Orbiliomycetes</taxon>
        <taxon>Orbiliales</taxon>
        <taxon>Orbiliaceae</taxon>
        <taxon>Orbilia</taxon>
    </lineage>
</organism>
<evidence type="ECO:0000256" key="1">
    <source>
        <dbReference type="SAM" id="MobiDB-lite"/>
    </source>
</evidence>
<name>A0A7C8KAV9_ORBOL</name>
<dbReference type="AlphaFoldDB" id="A0A7C8KAV9"/>
<reference evidence="2 3" key="1">
    <citation type="submission" date="2019-03" db="EMBL/GenBank/DDBJ databases">
        <title>Nematode-trapping fungi genome.</title>
        <authorList>
            <person name="Vidal-Diez De Ulzurrun G."/>
        </authorList>
    </citation>
    <scope>NUCLEOTIDE SEQUENCE [LARGE SCALE GENOMIC DNA]</scope>
    <source>
        <strain evidence="2 3">TWF154</strain>
    </source>
</reference>
<feature type="compositionally biased region" description="Polar residues" evidence="1">
    <location>
        <begin position="64"/>
        <end position="74"/>
    </location>
</feature>
<proteinExistence type="predicted"/>
<comment type="caution">
    <text evidence="2">The sequence shown here is derived from an EMBL/GenBank/DDBJ whole genome shotgun (WGS) entry which is preliminary data.</text>
</comment>
<dbReference type="Proteomes" id="UP000297595">
    <property type="component" value="Unassembled WGS sequence"/>
</dbReference>
<sequence length="102" mass="10896">MKLVATRDEADGDDIISGPQLNSGTEHANLHVNVKNGRAKKRACRKGSNPTGQGLTGSRDELLGQTTPSSTLNSAGERARGVGVLHFLSFFSSHFRFPLPHA</sequence>
<evidence type="ECO:0000313" key="3">
    <source>
        <dbReference type="Proteomes" id="UP000297595"/>
    </source>
</evidence>
<protein>
    <submittedName>
        <fullName evidence="2">Uncharacterized protein</fullName>
    </submittedName>
</protein>
<feature type="region of interest" description="Disordered" evidence="1">
    <location>
        <begin position="37"/>
        <end position="75"/>
    </location>
</feature>
<evidence type="ECO:0000313" key="2">
    <source>
        <dbReference type="EMBL" id="TGJ68372.1"/>
    </source>
</evidence>
<accession>A0A7C8KAV9</accession>
<dbReference type="EMBL" id="SOZJ01000004">
    <property type="protein sequence ID" value="TGJ68372.1"/>
    <property type="molecule type" value="Genomic_DNA"/>
</dbReference>